<dbReference type="GO" id="GO:0005576">
    <property type="term" value="C:extracellular region"/>
    <property type="evidence" value="ECO:0007669"/>
    <property type="project" value="TreeGrafter"/>
</dbReference>
<evidence type="ECO:0000256" key="2">
    <source>
        <dbReference type="SAM" id="Phobius"/>
    </source>
</evidence>
<keyword evidence="2" id="KW-1133">Transmembrane helix</keyword>
<comment type="caution">
    <text evidence="3">The sequence shown here is derived from an EMBL/GenBank/DDBJ whole genome shotgun (WGS) entry which is preliminary data.</text>
</comment>
<dbReference type="AlphaFoldDB" id="A0A7W7R0Q6"/>
<organism evidence="3 4">
    <name type="scientific">Kitasatospora kifunensis</name>
    <name type="common">Streptomyces kifunensis</name>
    <dbReference type="NCBI Taxonomy" id="58351"/>
    <lineage>
        <taxon>Bacteria</taxon>
        <taxon>Bacillati</taxon>
        <taxon>Actinomycetota</taxon>
        <taxon>Actinomycetes</taxon>
        <taxon>Kitasatosporales</taxon>
        <taxon>Streptomycetaceae</taxon>
        <taxon>Kitasatospora</taxon>
    </lineage>
</organism>
<sequence length="523" mass="54479">MASRRDELNAYTFARKRMVGAFLQPAGGGNDEDAPRPIRAVVPSLVVAVVAVAGFGLWGLLKPTAPLGWDSGKNVILGKDSTTRYVVLTSADGSKMLHPVLNMSSAKLVLPADSGVVIVADSAIDNYKAHGPTIGIPYAPDKLPSAADAGVAKKWSVCDRPGSDDSHPNQGVFVTAGADAATLERPDRLLNAGQSLYVQAVQKNGVPGTQYLVDSLGRTHVIGAPGMSAGDVRALQIALFGNQAKPEQVSDEWLGTLAQGSAITFPQVPGMTAAKTHSSVQLSDPKQNYVGRLVSSQGTYYVVGTDRLYQVTAFEAELIRQAPITAYAYDQGNPTITEITPADNARYGRDPDTSGSMAPVSDWPTSKPAVPVNGGDPSTAHPVICSTLEGMNGNGIQRSVWAGTEFPAAFVPGSASAYVSPGHGLFYRAVDSSLQGSGSDYLITETGLRYFVPAGNDGPATGATPTPAPSASPQSDSQPQVNEAQARLGYKDTAPVPVPKAWSDLIPAGPALNTKAALQEQTS</sequence>
<evidence type="ECO:0000313" key="3">
    <source>
        <dbReference type="EMBL" id="MBB4923282.1"/>
    </source>
</evidence>
<dbReference type="PANTHER" id="PTHR40765:SF2">
    <property type="entry name" value="ESX-2 SECRETION SYSTEM ATPASE ECCB2"/>
    <property type="match status" value="1"/>
</dbReference>
<evidence type="ECO:0000313" key="4">
    <source>
        <dbReference type="Proteomes" id="UP000540506"/>
    </source>
</evidence>
<feature type="transmembrane region" description="Helical" evidence="2">
    <location>
        <begin position="40"/>
        <end position="61"/>
    </location>
</feature>
<protein>
    <submittedName>
        <fullName evidence="3">Type VII secretion protein EccB</fullName>
    </submittedName>
</protein>
<evidence type="ECO:0000256" key="1">
    <source>
        <dbReference type="SAM" id="MobiDB-lite"/>
    </source>
</evidence>
<gene>
    <name evidence="3" type="ORF">FHR34_002275</name>
</gene>
<dbReference type="RefSeq" id="WP_184935321.1">
    <property type="nucleotide sequence ID" value="NZ_JACHJV010000001.1"/>
</dbReference>
<dbReference type="EMBL" id="JACHJV010000001">
    <property type="protein sequence ID" value="MBB4923282.1"/>
    <property type="molecule type" value="Genomic_DNA"/>
</dbReference>
<dbReference type="Pfam" id="PF05108">
    <property type="entry name" value="T7SS_ESX1_EccB"/>
    <property type="match status" value="1"/>
</dbReference>
<feature type="region of interest" description="Disordered" evidence="1">
    <location>
        <begin position="453"/>
        <end position="523"/>
    </location>
</feature>
<dbReference type="PANTHER" id="PTHR40765">
    <property type="entry name" value="ESX-2 SECRETION SYSTEM ATPASE ECCB2"/>
    <property type="match status" value="1"/>
</dbReference>
<dbReference type="Gene3D" id="3.30.2390.20">
    <property type="entry name" value="Type VII secretion system EccB, repeat 1 domain"/>
    <property type="match status" value="1"/>
</dbReference>
<keyword evidence="2" id="KW-0812">Transmembrane</keyword>
<keyword evidence="4" id="KW-1185">Reference proteome</keyword>
<proteinExistence type="predicted"/>
<accession>A0A7W7R0Q6</accession>
<keyword evidence="2" id="KW-0472">Membrane</keyword>
<dbReference type="NCBIfam" id="TIGR03919">
    <property type="entry name" value="T7SS_EccB"/>
    <property type="match status" value="1"/>
</dbReference>
<feature type="region of interest" description="Disordered" evidence="1">
    <location>
        <begin position="339"/>
        <end position="362"/>
    </location>
</feature>
<reference evidence="3 4" key="1">
    <citation type="submission" date="2020-08" db="EMBL/GenBank/DDBJ databases">
        <title>Sequencing the genomes of 1000 actinobacteria strains.</title>
        <authorList>
            <person name="Klenk H.-P."/>
        </authorList>
    </citation>
    <scope>NUCLEOTIDE SEQUENCE [LARGE SCALE GENOMIC DNA]</scope>
    <source>
        <strain evidence="3 4">DSM 41654</strain>
    </source>
</reference>
<name>A0A7W7R0Q6_KITKI</name>
<dbReference type="InterPro" id="IPR007795">
    <property type="entry name" value="T7SS_EccB"/>
</dbReference>
<dbReference type="Proteomes" id="UP000540506">
    <property type="component" value="Unassembled WGS sequence"/>
</dbReference>
<dbReference type="InterPro" id="IPR044857">
    <property type="entry name" value="T7SS_EccB_R1"/>
</dbReference>
<feature type="compositionally biased region" description="Low complexity" evidence="1">
    <location>
        <begin position="453"/>
        <end position="480"/>
    </location>
</feature>